<evidence type="ECO:0000256" key="5">
    <source>
        <dbReference type="ARBA" id="ARBA00022764"/>
    </source>
</evidence>
<dbReference type="GO" id="GO:0042597">
    <property type="term" value="C:periplasmic space"/>
    <property type="evidence" value="ECO:0007669"/>
    <property type="project" value="UniProtKB-SubCell"/>
</dbReference>
<evidence type="ECO:0000256" key="7">
    <source>
        <dbReference type="HAMAP-Rule" id="MF_00671"/>
    </source>
</evidence>
<dbReference type="HAMAP" id="MF_00671">
    <property type="entry name" value="TolB"/>
    <property type="match status" value="1"/>
</dbReference>
<dbReference type="PANTHER" id="PTHR36842:SF1">
    <property type="entry name" value="PROTEIN TOLB"/>
    <property type="match status" value="1"/>
</dbReference>
<comment type="subunit">
    <text evidence="7">The Tol-Pal system is composed of five core proteins: the inner membrane proteins TolA, TolQ and TolR, the periplasmic protein TolB and the outer membrane protein Pal. They form a network linking the inner and outer membranes and the peptidoglycan layer.</text>
</comment>
<feature type="signal peptide" evidence="7">
    <location>
        <begin position="1"/>
        <end position="23"/>
    </location>
</feature>
<keyword evidence="10" id="KW-1185">Reference proteome</keyword>
<evidence type="ECO:0000313" key="9">
    <source>
        <dbReference type="EMBL" id="SQD76563.1"/>
    </source>
</evidence>
<dbReference type="InterPro" id="IPR011042">
    <property type="entry name" value="6-blade_b-propeller_TolB-like"/>
</dbReference>
<comment type="similarity">
    <text evidence="2 7">Belongs to the TolB family.</text>
</comment>
<organism evidence="9 10">
    <name type="scientific">Moritella yayanosii</name>
    <dbReference type="NCBI Taxonomy" id="69539"/>
    <lineage>
        <taxon>Bacteria</taxon>
        <taxon>Pseudomonadati</taxon>
        <taxon>Pseudomonadota</taxon>
        <taxon>Gammaproteobacteria</taxon>
        <taxon>Alteromonadales</taxon>
        <taxon>Moritellaceae</taxon>
        <taxon>Moritella</taxon>
    </lineage>
</organism>
<dbReference type="EMBL" id="LS483250">
    <property type="protein sequence ID" value="SQD76563.1"/>
    <property type="molecule type" value="Genomic_DNA"/>
</dbReference>
<reference evidence="10" key="1">
    <citation type="submission" date="2018-05" db="EMBL/GenBank/DDBJ databases">
        <authorList>
            <person name="Cea G.-C."/>
            <person name="William W."/>
        </authorList>
    </citation>
    <scope>NUCLEOTIDE SEQUENCE [LARGE SCALE GENOMIC DNA]</scope>
    <source>
        <strain evidence="10">DB21MT 5</strain>
    </source>
</reference>
<evidence type="ECO:0000256" key="3">
    <source>
        <dbReference type="ARBA" id="ARBA00022618"/>
    </source>
</evidence>
<name>A0A330LIS7_9GAMM</name>
<evidence type="ECO:0000259" key="8">
    <source>
        <dbReference type="Pfam" id="PF04052"/>
    </source>
</evidence>
<dbReference type="Pfam" id="PF04052">
    <property type="entry name" value="TolB_N"/>
    <property type="match status" value="1"/>
</dbReference>
<comment type="function">
    <text evidence="7">Part of the Tol-Pal system, which plays a role in outer membrane invagination during cell division and is important for maintaining outer membrane integrity.</text>
</comment>
<evidence type="ECO:0000256" key="1">
    <source>
        <dbReference type="ARBA" id="ARBA00004418"/>
    </source>
</evidence>
<gene>
    <name evidence="7 9" type="primary">tolB</name>
    <name evidence="9" type="ORF">MORIYA_0085</name>
</gene>
<evidence type="ECO:0000256" key="2">
    <source>
        <dbReference type="ARBA" id="ARBA00009820"/>
    </source>
</evidence>
<dbReference type="AlphaFoldDB" id="A0A330LIS7"/>
<dbReference type="Proteomes" id="UP000250163">
    <property type="component" value="Chromosome MORIYA"/>
</dbReference>
<evidence type="ECO:0000313" key="10">
    <source>
        <dbReference type="Proteomes" id="UP000250163"/>
    </source>
</evidence>
<keyword evidence="6 7" id="KW-0131">Cell cycle</keyword>
<dbReference type="SUPFAM" id="SSF52964">
    <property type="entry name" value="TolB, N-terminal domain"/>
    <property type="match status" value="1"/>
</dbReference>
<feature type="domain" description="TolB N-terminal" evidence="8">
    <location>
        <begin position="25"/>
        <end position="129"/>
    </location>
</feature>
<evidence type="ECO:0000256" key="6">
    <source>
        <dbReference type="ARBA" id="ARBA00023306"/>
    </source>
</evidence>
<dbReference type="PANTHER" id="PTHR36842">
    <property type="entry name" value="PROTEIN TOLB HOMOLOG"/>
    <property type="match status" value="1"/>
</dbReference>
<dbReference type="InterPro" id="IPR011659">
    <property type="entry name" value="WD40"/>
</dbReference>
<dbReference type="KEGG" id="mya:MORIYA_0085"/>
<dbReference type="Gene3D" id="2.120.10.30">
    <property type="entry name" value="TolB, C-terminal domain"/>
    <property type="match status" value="1"/>
</dbReference>
<feature type="chain" id="PRO_5016472916" description="Tol-Pal system protein TolB" evidence="7">
    <location>
        <begin position="24"/>
        <end position="456"/>
    </location>
</feature>
<dbReference type="Gene3D" id="3.40.50.10070">
    <property type="entry name" value="TolB, N-terminal domain"/>
    <property type="match status" value="1"/>
</dbReference>
<sequence length="456" mass="51170" precursor="true">MSIIKRFLSVFIVCLMQIQIAHAALEIVITEGTNSARPVAVVPFKWLGVQPKPKDMTDFASVIADDLRNSGRFSPLERSLMPQTPATESAVDYAAWKETGVEAIVIGTIKPLQDGRLQIHFQLINVLSGFKNQTPQKIDEQLVKNNDHIKLNLKGDFSTRRPRHISHRLSDYIFENLTGTRGAFLTRIAYVAINYDDKYPYKLLISDYDGMNQHILFRSTEPVMSPSWDPTGKKLAYMSMEDKKHEIWIYDLITQKRELIEPYKGSNIFPVFSPDGSKLSMVLSKSGQADVYVYDLKTKKLDRLTKNRGIDTEATWAPDGKSIVFTSERGGRPQIYQINLESKKIKRLTFEGNANLNPSISPDGKNLVMVSLQKGKYSITKQDLSDGYVQKLTNGRLDKSPSIAPNGSMVIYSTVVKGKQVLSLVSMDGRFKAVLPASDGEVKAPAWSPFLTSKKN</sequence>
<keyword evidence="4 7" id="KW-0732">Signal</keyword>
<dbReference type="GO" id="GO:0017038">
    <property type="term" value="P:protein import"/>
    <property type="evidence" value="ECO:0007669"/>
    <property type="project" value="InterPro"/>
</dbReference>
<dbReference type="InterPro" id="IPR007195">
    <property type="entry name" value="TolB_N"/>
</dbReference>
<dbReference type="Pfam" id="PF07676">
    <property type="entry name" value="PD40"/>
    <property type="match status" value="4"/>
</dbReference>
<protein>
    <recommendedName>
        <fullName evidence="7">Tol-Pal system protein TolB</fullName>
    </recommendedName>
</protein>
<keyword evidence="3 7" id="KW-0132">Cell division</keyword>
<dbReference type="GO" id="GO:0051301">
    <property type="term" value="P:cell division"/>
    <property type="evidence" value="ECO:0007669"/>
    <property type="project" value="UniProtKB-UniRule"/>
</dbReference>
<dbReference type="InterPro" id="IPR014167">
    <property type="entry name" value="Tol-Pal_TolB"/>
</dbReference>
<comment type="subcellular location">
    <subcellularLocation>
        <location evidence="1 7">Periplasm</location>
    </subcellularLocation>
</comment>
<accession>A0A330LIS7</accession>
<keyword evidence="5 7" id="KW-0574">Periplasm</keyword>
<dbReference type="OrthoDB" id="9802240at2"/>
<proteinExistence type="inferred from homology"/>
<dbReference type="NCBIfam" id="TIGR02800">
    <property type="entry name" value="propeller_TolB"/>
    <property type="match status" value="1"/>
</dbReference>
<evidence type="ECO:0000256" key="4">
    <source>
        <dbReference type="ARBA" id="ARBA00022729"/>
    </source>
</evidence>
<dbReference type="SUPFAM" id="SSF69304">
    <property type="entry name" value="Tricorn protease N-terminal domain"/>
    <property type="match status" value="1"/>
</dbReference>